<proteinExistence type="predicted"/>
<dbReference type="RefSeq" id="WP_043066479.1">
    <property type="nucleotide sequence ID" value="NZ_BJOA01000386.1"/>
</dbReference>
<feature type="transmembrane region" description="Helical" evidence="1">
    <location>
        <begin position="75"/>
        <end position="98"/>
    </location>
</feature>
<dbReference type="PATRIC" id="fig|47500.8.peg.488"/>
<dbReference type="Proteomes" id="UP000037269">
    <property type="component" value="Unassembled WGS sequence"/>
</dbReference>
<dbReference type="STRING" id="47500.AF333_01920"/>
<keyword evidence="1" id="KW-1133">Transmembrane helix</keyword>
<gene>
    <name evidence="2" type="ORF">AF333_01920</name>
    <name evidence="3" type="ORF">SAMN04487909_14167</name>
</gene>
<keyword evidence="1" id="KW-0472">Membrane</keyword>
<reference evidence="2 4" key="1">
    <citation type="submission" date="2015-07" db="EMBL/GenBank/DDBJ databases">
        <title>Fjat-14205 dsm 2895.</title>
        <authorList>
            <person name="Liu B."/>
            <person name="Wang J."/>
            <person name="Zhu Y."/>
            <person name="Liu G."/>
            <person name="Chen Q."/>
            <person name="Chen Z."/>
            <person name="Lan J."/>
            <person name="Che J."/>
            <person name="Ge C."/>
            <person name="Shi H."/>
            <person name="Pan Z."/>
            <person name="Liu X."/>
        </authorList>
    </citation>
    <scope>NUCLEOTIDE SEQUENCE [LARGE SCALE GENOMIC DNA]</scope>
    <source>
        <strain evidence="2 4">DSM 2895</strain>
    </source>
</reference>
<organism evidence="2 4">
    <name type="scientific">Aneurinibacillus migulanus</name>
    <name type="common">Bacillus migulanus</name>
    <dbReference type="NCBI Taxonomy" id="47500"/>
    <lineage>
        <taxon>Bacteria</taxon>
        <taxon>Bacillati</taxon>
        <taxon>Bacillota</taxon>
        <taxon>Bacilli</taxon>
        <taxon>Bacillales</taxon>
        <taxon>Paenibacillaceae</taxon>
        <taxon>Aneurinibacillus group</taxon>
        <taxon>Aneurinibacillus</taxon>
    </lineage>
</organism>
<name>A0A0D1V6K3_ANEMI</name>
<keyword evidence="4" id="KW-1185">Reference proteome</keyword>
<evidence type="ECO:0000313" key="2">
    <source>
        <dbReference type="EMBL" id="KON94428.1"/>
    </source>
</evidence>
<feature type="transmembrane region" description="Helical" evidence="1">
    <location>
        <begin position="7"/>
        <end position="28"/>
    </location>
</feature>
<evidence type="ECO:0000313" key="3">
    <source>
        <dbReference type="EMBL" id="SDK16401.1"/>
    </source>
</evidence>
<feature type="transmembrane region" description="Helical" evidence="1">
    <location>
        <begin position="34"/>
        <end position="54"/>
    </location>
</feature>
<evidence type="ECO:0000256" key="1">
    <source>
        <dbReference type="SAM" id="Phobius"/>
    </source>
</evidence>
<dbReference type="GeneID" id="42303969"/>
<protein>
    <submittedName>
        <fullName evidence="2">Uncharacterized protein</fullName>
    </submittedName>
</protein>
<evidence type="ECO:0000313" key="5">
    <source>
        <dbReference type="Proteomes" id="UP000182836"/>
    </source>
</evidence>
<dbReference type="EMBL" id="FNED01000041">
    <property type="protein sequence ID" value="SDK16401.1"/>
    <property type="molecule type" value="Genomic_DNA"/>
</dbReference>
<accession>A0A0D1V6K3</accession>
<evidence type="ECO:0000313" key="4">
    <source>
        <dbReference type="Proteomes" id="UP000037269"/>
    </source>
</evidence>
<reference evidence="3 5" key="2">
    <citation type="submission" date="2016-10" db="EMBL/GenBank/DDBJ databases">
        <authorList>
            <person name="de Groot N.N."/>
        </authorList>
    </citation>
    <scope>NUCLEOTIDE SEQUENCE [LARGE SCALE GENOMIC DNA]</scope>
    <source>
        <strain evidence="3 5">DSM 2895</strain>
    </source>
</reference>
<sequence length="133" mass="15422">MTYLQRFLLLIVLGIALVYQAIANFIYHPEVNNILPSFLALGYIVWIVQEGIKLRKNNKWHKKLRERDERTRQCSMKAGYIAFWFNIIATILAFILIVNTSTPLLSFFKAFVLLPCLSLAVFVLSKCILINRT</sequence>
<dbReference type="OrthoDB" id="2314354at2"/>
<dbReference type="EMBL" id="LGUG01000004">
    <property type="protein sequence ID" value="KON94428.1"/>
    <property type="molecule type" value="Genomic_DNA"/>
</dbReference>
<keyword evidence="1" id="KW-0812">Transmembrane</keyword>
<dbReference type="Proteomes" id="UP000182836">
    <property type="component" value="Unassembled WGS sequence"/>
</dbReference>
<feature type="transmembrane region" description="Helical" evidence="1">
    <location>
        <begin position="104"/>
        <end position="124"/>
    </location>
</feature>
<dbReference type="AlphaFoldDB" id="A0A0D1V6K3"/>